<proteinExistence type="predicted"/>
<evidence type="ECO:0008006" key="3">
    <source>
        <dbReference type="Google" id="ProtNLM"/>
    </source>
</evidence>
<name>A0A6H5IRY9_9HYME</name>
<gene>
    <name evidence="1" type="ORF">TBRA_LOCUS11725</name>
</gene>
<dbReference type="EMBL" id="CADCXV010000992">
    <property type="protein sequence ID" value="CAB0039988.1"/>
    <property type="molecule type" value="Genomic_DNA"/>
</dbReference>
<organism evidence="1 2">
    <name type="scientific">Trichogramma brassicae</name>
    <dbReference type="NCBI Taxonomy" id="86971"/>
    <lineage>
        <taxon>Eukaryota</taxon>
        <taxon>Metazoa</taxon>
        <taxon>Ecdysozoa</taxon>
        <taxon>Arthropoda</taxon>
        <taxon>Hexapoda</taxon>
        <taxon>Insecta</taxon>
        <taxon>Pterygota</taxon>
        <taxon>Neoptera</taxon>
        <taxon>Endopterygota</taxon>
        <taxon>Hymenoptera</taxon>
        <taxon>Apocrita</taxon>
        <taxon>Proctotrupomorpha</taxon>
        <taxon>Chalcidoidea</taxon>
        <taxon>Trichogrammatidae</taxon>
        <taxon>Trichogramma</taxon>
    </lineage>
</organism>
<dbReference type="AlphaFoldDB" id="A0A6H5IRY9"/>
<evidence type="ECO:0000313" key="1">
    <source>
        <dbReference type="EMBL" id="CAB0039988.1"/>
    </source>
</evidence>
<dbReference type="Proteomes" id="UP000479190">
    <property type="component" value="Unassembled WGS sequence"/>
</dbReference>
<keyword evidence="2" id="KW-1185">Reference proteome</keyword>
<accession>A0A6H5IRY9</accession>
<evidence type="ECO:0000313" key="2">
    <source>
        <dbReference type="Proteomes" id="UP000479190"/>
    </source>
</evidence>
<reference evidence="1 2" key="1">
    <citation type="submission" date="2020-02" db="EMBL/GenBank/DDBJ databases">
        <authorList>
            <person name="Ferguson B K."/>
        </authorList>
    </citation>
    <scope>NUCLEOTIDE SEQUENCE [LARGE SCALE GENOMIC DNA]</scope>
</reference>
<protein>
    <recommendedName>
        <fullName evidence="3">Reverse transcriptase zinc-binding domain-containing protein</fullName>
    </recommendedName>
</protein>
<dbReference type="OrthoDB" id="7700848at2759"/>
<sequence length="165" mass="19288">METQAYIRQAEAVHLRACLGVISGRPDVSYDATFVIAGVPSLALLADDRARIYQHRPEDVKEEERRETLNRWQDRWDRAPKGRWTHRPKHGPNITEWVERGHGEVDYHLTQLLSGHGYFKSHSQRHNNTLSALCPACPITVEDAEHVFFRCPRFHEERERLQQDL</sequence>